<dbReference type="PROSITE" id="PS51704">
    <property type="entry name" value="GP_PDE"/>
    <property type="match status" value="1"/>
</dbReference>
<dbReference type="GO" id="GO:0008081">
    <property type="term" value="F:phosphoric diester hydrolase activity"/>
    <property type="evidence" value="ECO:0007669"/>
    <property type="project" value="InterPro"/>
</dbReference>
<reference evidence="2 3" key="1">
    <citation type="submission" date="2018-08" db="EMBL/GenBank/DDBJ databases">
        <title>Thalassotalea euphylliae genome.</title>
        <authorList>
            <person name="Summers S."/>
            <person name="Rice S.A."/>
            <person name="Freckelton M.L."/>
            <person name="Nedved B.T."/>
            <person name="Hadfield M.G."/>
        </authorList>
    </citation>
    <scope>NUCLEOTIDE SEQUENCE [LARGE SCALE GENOMIC DNA]</scope>
    <source>
        <strain evidence="2 3">H1</strain>
    </source>
</reference>
<dbReference type="SUPFAM" id="SSF51695">
    <property type="entry name" value="PLC-like phosphodiesterases"/>
    <property type="match status" value="1"/>
</dbReference>
<dbReference type="PANTHER" id="PTHR46211">
    <property type="entry name" value="GLYCEROPHOSPHORYL DIESTER PHOSPHODIESTERASE"/>
    <property type="match status" value="1"/>
</dbReference>
<dbReference type="Proteomes" id="UP000256478">
    <property type="component" value="Unassembled WGS sequence"/>
</dbReference>
<organism evidence="2 3">
    <name type="scientific">Thalassotalea euphylliae</name>
    <dbReference type="NCBI Taxonomy" id="1655234"/>
    <lineage>
        <taxon>Bacteria</taxon>
        <taxon>Pseudomonadati</taxon>
        <taxon>Pseudomonadota</taxon>
        <taxon>Gammaproteobacteria</taxon>
        <taxon>Alteromonadales</taxon>
        <taxon>Colwelliaceae</taxon>
        <taxon>Thalassotalea</taxon>
    </lineage>
</organism>
<evidence type="ECO:0000259" key="1">
    <source>
        <dbReference type="PROSITE" id="PS51704"/>
    </source>
</evidence>
<dbReference type="RefSeq" id="WP_116009572.1">
    <property type="nucleotide sequence ID" value="NZ_QUOU01000001.1"/>
</dbReference>
<proteinExistence type="predicted"/>
<dbReference type="Pfam" id="PF03009">
    <property type="entry name" value="GDPD"/>
    <property type="match status" value="1"/>
</dbReference>
<accession>A0A3E0TVS2</accession>
<evidence type="ECO:0000313" key="2">
    <source>
        <dbReference type="EMBL" id="REL28540.1"/>
    </source>
</evidence>
<dbReference type="InterPro" id="IPR030395">
    <property type="entry name" value="GP_PDE_dom"/>
</dbReference>
<dbReference type="EMBL" id="QUOU01000001">
    <property type="protein sequence ID" value="REL28540.1"/>
    <property type="molecule type" value="Genomic_DNA"/>
</dbReference>
<comment type="caution">
    <text evidence="2">The sequence shown here is derived from an EMBL/GenBank/DDBJ whole genome shotgun (WGS) entry which is preliminary data.</text>
</comment>
<gene>
    <name evidence="2" type="ORF">DXX93_19540</name>
</gene>
<evidence type="ECO:0000313" key="3">
    <source>
        <dbReference type="Proteomes" id="UP000256478"/>
    </source>
</evidence>
<dbReference type="GO" id="GO:0006629">
    <property type="term" value="P:lipid metabolic process"/>
    <property type="evidence" value="ECO:0007669"/>
    <property type="project" value="InterPro"/>
</dbReference>
<dbReference type="InterPro" id="IPR017946">
    <property type="entry name" value="PLC-like_Pdiesterase_TIM-brl"/>
</dbReference>
<name>A0A3E0TVS2_9GAMM</name>
<dbReference type="PANTHER" id="PTHR46211:SF1">
    <property type="entry name" value="GLYCEROPHOSPHODIESTER PHOSPHODIESTERASE, CYTOPLASMIC"/>
    <property type="match status" value="1"/>
</dbReference>
<feature type="domain" description="GP-PDE" evidence="1">
    <location>
        <begin position="1"/>
        <end position="247"/>
    </location>
</feature>
<protein>
    <submittedName>
        <fullName evidence="2">Glycerophosphodiester phosphodiesterase</fullName>
    </submittedName>
</protein>
<dbReference type="Gene3D" id="3.20.20.190">
    <property type="entry name" value="Phosphatidylinositol (PI) phosphodiesterase"/>
    <property type="match status" value="1"/>
</dbReference>
<dbReference type="AlphaFoldDB" id="A0A3E0TVS2"/>
<sequence>MLIIAHRGASGEFPENTQIAFEQAIAQHADGIELDIQFHAESSGWWLMHDVYVDTTTNGQGQLQRLPSETLENLQTRDGEPILQLPQALAIIHAQDQSNTPVNATQLNIEVKISSGNSSELTEIAEHLITELAKAVAQGLCTWSQLLISSFNHCFLAIIKQQRPNLAVGALIAHIPHNLAEAAQLLGAKSINPCIDCLSQELVDDAHQRGLAVWVYTVDRPQDIEFCQQIGVDAIFTNYPEQSRKHLQAISDTDEVAINTIS</sequence>
<dbReference type="OrthoDB" id="9795622at2"/>